<feature type="compositionally biased region" description="Basic and acidic residues" evidence="7">
    <location>
        <begin position="594"/>
        <end position="618"/>
    </location>
</feature>
<feature type="transmembrane region" description="Helical" evidence="8">
    <location>
        <begin position="347"/>
        <end position="369"/>
    </location>
</feature>
<gene>
    <name evidence="9" type="primary">SLC35A3</name>
    <name evidence="9" type="ORF">BLAG_LOCUS7550</name>
</gene>
<evidence type="ECO:0000313" key="9">
    <source>
        <dbReference type="EMBL" id="CAH1245091.1"/>
    </source>
</evidence>
<evidence type="ECO:0000256" key="1">
    <source>
        <dbReference type="ARBA" id="ARBA00004653"/>
    </source>
</evidence>
<proteinExistence type="inferred from homology"/>
<feature type="transmembrane region" description="Helical" evidence="8">
    <location>
        <begin position="220"/>
        <end position="236"/>
    </location>
</feature>
<keyword evidence="6 8" id="KW-0472">Membrane</keyword>
<sequence>MERRKGKPSETRGLPANILPTAARGQPSTMMSLSFCAIFIIFEVAKQCVTYATRHFNNGVYPISSSAIVCCIELVKLMMVLIPVMFTTGLSSFRPSIVFAVPSIIYCANNNLYLFALNYTTPPTWNVLIQSRVIMTALTYRIIFGRQISVVRWVALLLLMLGIALAQLAGSSSSPASQDMYVLPQALGLSLVSAAISTAASIITEYLFKNDKRPFMEQQVQMYAFGFLIASIWSAVATKGDVFKISGDSLRSEIVLLLVASILLGGAGGLAVAAIIRSLDNIVKIYSASISILMTAVVCSFLFPEKFVLNTAFVFAVLLILVSSVLYDRQDLSKILPSNVRLPRFFVTKNFFIFIAVLTMLVPIGYFMVTTSSSSTPDVHKRGLNTIKGDPLHAMEGKNANGGSVKMHPDSDKAIPAVDSLSLNEGVALEDEGGKLQRKFEEMKGRKLKQQQSVVKKDKQDDVSDKEMKKRSTRKEDVQKDEDERKQGMEAKHRRGTNRENHRRFHPKPIKVEERIQELEKERADKLNKIMHGVPEKKEVMHKMHGHGQGMKVHGEKEDNIVHGKEEQKDEEPFDKGRDEDSKNARVKNRRKGLRMDRQQLRDAGDKNVEKQDNAKDMAKLGTEVPNVVHFIWDGRRDFRFHDLLSIKSASKHLQPEAILFHAVKTPEGKWWKEASDVPTFQFSQISPDKYRKDEGQEDGIEERKPKTDIYLEAKLEILLAEGGIILDTDTFVLKPFENLLRYDCVLSRGAKGLNLGVIIAKRGAQFLKMWKKSMEEEDKTVPEAVVARHLDLVHVEDSSLYRPRWTDGWDPLSIYYNNVDLDSNYAIKLECDKYNLEETPETITKLDTSFGHLARSVYLATQNDAVKNQRSVIQSNKKAVVPNEVHFVWFDGASRGSNFEFRHFLSVKAAWDNVGADKVYFHTDASFDGVWWDRVIERENVKIVPEKPSESLDGVPVKIPDHQELATALDILHGRGGIYLNIDVIGLKSFEPLRHYDVTMGRSPQGLSSAVICSQPGSEFIKLWTDSFREFGEGKWDAFASEKPFLLANENPNLVRIEEYGLFRPDLSQWRDLDALYTQNVSLENNFAVQLFYDKLEKKIDQYDILGMESTFGWVARKLFYRLDEPVLRGEEPLPHDHYVVPNIFHYVWFSCHDFRFHHLLSVKSMYLRAKADRIIIWTDCTPSGHNWDEAVRDIPVLEVRQRGQPSDVWGNVINNVPHRSDITRMEVLKEYGGVYVDWDVFAMKPFHPLRRFDFVLGNEIAGLNNGLILSKKDAPFLKVWWENYKHFDDNKWNFHSVMEPFRLAFKHPNLIQMEFNTLSRPGWEDWWDMKAMWNEDRLFPWSHVYGVHFIYSYHGDEHNPEDIKHMRGTFGQMARWVYYGQVDFVD</sequence>
<dbReference type="GO" id="GO:0015165">
    <property type="term" value="F:pyrimidine nucleotide-sugar transmembrane transporter activity"/>
    <property type="evidence" value="ECO:0007669"/>
    <property type="project" value="InterPro"/>
</dbReference>
<dbReference type="SUPFAM" id="SSF103481">
    <property type="entry name" value="Multidrug resistance efflux transporter EmrE"/>
    <property type="match status" value="1"/>
</dbReference>
<reference evidence="9" key="1">
    <citation type="submission" date="2022-01" db="EMBL/GenBank/DDBJ databases">
        <authorList>
            <person name="Braso-Vives M."/>
        </authorList>
    </citation>
    <scope>NUCLEOTIDE SEQUENCE</scope>
</reference>
<feature type="transmembrane region" description="Helical" evidence="8">
    <location>
        <begin position="189"/>
        <end position="208"/>
    </location>
</feature>
<dbReference type="InterPro" id="IPR007577">
    <property type="entry name" value="GlycoTrfase_DXD_sugar-bd_CS"/>
</dbReference>
<feature type="transmembrane region" description="Helical" evidence="8">
    <location>
        <begin position="283"/>
        <end position="303"/>
    </location>
</feature>
<comment type="similarity">
    <text evidence="2">Belongs to the nucleotide-sugar transporter family. SLC35A subfamily.</text>
</comment>
<feature type="region of interest" description="Disordered" evidence="7">
    <location>
        <begin position="563"/>
        <end position="618"/>
    </location>
</feature>
<dbReference type="GO" id="GO:0000139">
    <property type="term" value="C:Golgi membrane"/>
    <property type="evidence" value="ECO:0007669"/>
    <property type="project" value="UniProtKB-SubCell"/>
</dbReference>
<organism evidence="9 10">
    <name type="scientific">Branchiostoma lanceolatum</name>
    <name type="common">Common lancelet</name>
    <name type="synonym">Amphioxus lanceolatum</name>
    <dbReference type="NCBI Taxonomy" id="7740"/>
    <lineage>
        <taxon>Eukaryota</taxon>
        <taxon>Metazoa</taxon>
        <taxon>Chordata</taxon>
        <taxon>Cephalochordata</taxon>
        <taxon>Leptocardii</taxon>
        <taxon>Amphioxiformes</taxon>
        <taxon>Branchiostomatidae</taxon>
        <taxon>Branchiostoma</taxon>
    </lineage>
</organism>
<dbReference type="Gene3D" id="3.90.550.20">
    <property type="match status" value="3"/>
</dbReference>
<evidence type="ECO:0000256" key="6">
    <source>
        <dbReference type="ARBA" id="ARBA00023136"/>
    </source>
</evidence>
<feature type="transmembrane region" description="Helical" evidence="8">
    <location>
        <begin position="150"/>
        <end position="169"/>
    </location>
</feature>
<dbReference type="InterPro" id="IPR037185">
    <property type="entry name" value="EmrE-like"/>
</dbReference>
<evidence type="ECO:0000256" key="4">
    <source>
        <dbReference type="ARBA" id="ARBA00022692"/>
    </source>
</evidence>
<dbReference type="InterPro" id="IPR007271">
    <property type="entry name" value="Nuc_sug_transpt"/>
</dbReference>
<dbReference type="SUPFAM" id="SSF53448">
    <property type="entry name" value="Nucleotide-diphospho-sugar transferases"/>
    <property type="match status" value="3"/>
</dbReference>
<evidence type="ECO:0000313" key="10">
    <source>
        <dbReference type="Proteomes" id="UP000838412"/>
    </source>
</evidence>
<dbReference type="EMBL" id="OV696699">
    <property type="protein sequence ID" value="CAH1245091.1"/>
    <property type="molecule type" value="Genomic_DNA"/>
</dbReference>
<feature type="compositionally biased region" description="Basic and acidic residues" evidence="7">
    <location>
        <begin position="455"/>
        <end position="491"/>
    </location>
</feature>
<feature type="transmembrane region" description="Helical" evidence="8">
    <location>
        <begin position="309"/>
        <end position="327"/>
    </location>
</feature>
<dbReference type="Pfam" id="PF04488">
    <property type="entry name" value="Gly_transf_sug"/>
    <property type="match status" value="1"/>
</dbReference>
<name>A0A8K0EE20_BRALA</name>
<feature type="transmembrane region" description="Helical" evidence="8">
    <location>
        <begin position="256"/>
        <end position="276"/>
    </location>
</feature>
<feature type="region of interest" description="Disordered" evidence="7">
    <location>
        <begin position="442"/>
        <end position="514"/>
    </location>
</feature>
<keyword evidence="5 8" id="KW-1133">Transmembrane helix</keyword>
<dbReference type="OrthoDB" id="409543at2759"/>
<evidence type="ECO:0000256" key="2">
    <source>
        <dbReference type="ARBA" id="ARBA00009976"/>
    </source>
</evidence>
<keyword evidence="3" id="KW-0813">Transport</keyword>
<keyword evidence="3" id="KW-0762">Sugar transport</keyword>
<dbReference type="Proteomes" id="UP000838412">
    <property type="component" value="Chromosome 14"/>
</dbReference>
<evidence type="ECO:0000256" key="5">
    <source>
        <dbReference type="ARBA" id="ARBA00022989"/>
    </source>
</evidence>
<comment type="subcellular location">
    <subcellularLocation>
        <location evidence="1">Golgi apparatus membrane</location>
        <topology evidence="1">Multi-pass membrane protein</topology>
    </subcellularLocation>
</comment>
<dbReference type="PANTHER" id="PTHR46830">
    <property type="entry name" value="TRANSFERASE, PUTATIVE-RELATED"/>
    <property type="match status" value="1"/>
</dbReference>
<feature type="transmembrane region" description="Helical" evidence="8">
    <location>
        <begin position="97"/>
        <end position="119"/>
    </location>
</feature>
<keyword evidence="4 8" id="KW-0812">Transmembrane</keyword>
<keyword evidence="10" id="KW-1185">Reference proteome</keyword>
<evidence type="ECO:0000256" key="3">
    <source>
        <dbReference type="ARBA" id="ARBA00022597"/>
    </source>
</evidence>
<dbReference type="PANTHER" id="PTHR46830:SF2">
    <property type="entry name" value="ALPHA-1,4-N-ACETYLGLUCOSAMINYLTRANSFERASE"/>
    <property type="match status" value="1"/>
</dbReference>
<evidence type="ECO:0000256" key="8">
    <source>
        <dbReference type="SAM" id="Phobius"/>
    </source>
</evidence>
<feature type="compositionally biased region" description="Basic residues" evidence="7">
    <location>
        <begin position="492"/>
        <end position="509"/>
    </location>
</feature>
<dbReference type="Pfam" id="PF04142">
    <property type="entry name" value="Nuc_sug_transp"/>
    <property type="match status" value="1"/>
</dbReference>
<feature type="transmembrane region" description="Helical" evidence="8">
    <location>
        <begin position="59"/>
        <end position="85"/>
    </location>
</feature>
<protein>
    <submittedName>
        <fullName evidence="9">SLC35A3 protein</fullName>
    </submittedName>
</protein>
<evidence type="ECO:0000256" key="7">
    <source>
        <dbReference type="SAM" id="MobiDB-lite"/>
    </source>
</evidence>
<accession>A0A8K0EE20</accession>
<feature type="compositionally biased region" description="Basic and acidic residues" evidence="7">
    <location>
        <begin position="574"/>
        <end position="584"/>
    </location>
</feature>
<dbReference type="InterPro" id="IPR029044">
    <property type="entry name" value="Nucleotide-diphossugar_trans"/>
</dbReference>